<proteinExistence type="predicted"/>
<protein>
    <submittedName>
        <fullName evidence="1">Pyridoxamine 5'-phosphate oxidase family protein</fullName>
    </submittedName>
</protein>
<comment type="caution">
    <text evidence="1">The sequence shown here is derived from an EMBL/GenBank/DDBJ whole genome shotgun (WGS) entry which is preliminary data.</text>
</comment>
<dbReference type="InterPro" id="IPR024747">
    <property type="entry name" value="Pyridox_Oxase-rel"/>
</dbReference>
<dbReference type="EMBL" id="JBHLUE010000026">
    <property type="protein sequence ID" value="MFC0567873.1"/>
    <property type="molecule type" value="Genomic_DNA"/>
</dbReference>
<accession>A0ABV6P6G5</accession>
<dbReference type="Proteomes" id="UP001589894">
    <property type="component" value="Unassembled WGS sequence"/>
</dbReference>
<dbReference type="RefSeq" id="WP_377343221.1">
    <property type="nucleotide sequence ID" value="NZ_JBHLUE010000026.1"/>
</dbReference>
<organism evidence="1 2">
    <name type="scientific">Plantactinospora siamensis</name>
    <dbReference type="NCBI Taxonomy" id="555372"/>
    <lineage>
        <taxon>Bacteria</taxon>
        <taxon>Bacillati</taxon>
        <taxon>Actinomycetota</taxon>
        <taxon>Actinomycetes</taxon>
        <taxon>Micromonosporales</taxon>
        <taxon>Micromonosporaceae</taxon>
        <taxon>Plantactinospora</taxon>
    </lineage>
</organism>
<reference evidence="1 2" key="1">
    <citation type="submission" date="2024-09" db="EMBL/GenBank/DDBJ databases">
        <authorList>
            <person name="Sun Q."/>
            <person name="Mori K."/>
        </authorList>
    </citation>
    <scope>NUCLEOTIDE SEQUENCE [LARGE SCALE GENOMIC DNA]</scope>
    <source>
        <strain evidence="1 2">TBRC 2205</strain>
    </source>
</reference>
<dbReference type="SUPFAM" id="SSF50475">
    <property type="entry name" value="FMN-binding split barrel"/>
    <property type="match status" value="1"/>
</dbReference>
<evidence type="ECO:0000313" key="1">
    <source>
        <dbReference type="EMBL" id="MFC0567873.1"/>
    </source>
</evidence>
<sequence length="150" mass="15755">MTSSDARAAAQADGPAELDRAECLRLLAAGVVGRVVFTERAMPAVHPVTYVLDGEEVVFRTVSGGKLAAARRHAVLAFEIDQIDPAGGTGWSVLGIGPAYEVLDTRRLAELAFRLPATGAASARDGRMIAVPLQHLTGRRLSVDPSAPAR</sequence>
<dbReference type="Pfam" id="PF12900">
    <property type="entry name" value="Pyridox_ox_2"/>
    <property type="match status" value="1"/>
</dbReference>
<evidence type="ECO:0000313" key="2">
    <source>
        <dbReference type="Proteomes" id="UP001589894"/>
    </source>
</evidence>
<gene>
    <name evidence="1" type="ORF">ACFFHU_27490</name>
</gene>
<dbReference type="InterPro" id="IPR012349">
    <property type="entry name" value="Split_barrel_FMN-bd"/>
</dbReference>
<keyword evidence="2" id="KW-1185">Reference proteome</keyword>
<dbReference type="Gene3D" id="2.30.110.10">
    <property type="entry name" value="Electron Transport, Fmn-binding Protein, Chain A"/>
    <property type="match status" value="1"/>
</dbReference>
<name>A0ABV6P6G5_9ACTN</name>